<protein>
    <recommendedName>
        <fullName evidence="15">Cytochrome c-type protein</fullName>
    </recommendedName>
</protein>
<evidence type="ECO:0000259" key="19">
    <source>
        <dbReference type="Pfam" id="PF03264"/>
    </source>
</evidence>
<evidence type="ECO:0000256" key="10">
    <source>
        <dbReference type="ARBA" id="ARBA00022982"/>
    </source>
</evidence>
<evidence type="ECO:0000256" key="16">
    <source>
        <dbReference type="PIRSR" id="PIRSR000014-1"/>
    </source>
</evidence>
<dbReference type="RefSeq" id="WP_150040366.1">
    <property type="nucleotide sequence ID" value="NZ_OW485601.1"/>
</dbReference>
<accession>A0A5M6IWF4</accession>
<feature type="binding site" description="covalent" evidence="16">
    <location>
        <position position="320"/>
    </location>
    <ligand>
        <name>heme</name>
        <dbReference type="ChEBI" id="CHEBI:30413"/>
        <label>5</label>
    </ligand>
</feature>
<evidence type="ECO:0000313" key="21">
    <source>
        <dbReference type="Proteomes" id="UP000325255"/>
    </source>
</evidence>
<dbReference type="GO" id="GO:0020037">
    <property type="term" value="F:heme binding"/>
    <property type="evidence" value="ECO:0007669"/>
    <property type="project" value="UniProtKB-UniRule"/>
</dbReference>
<evidence type="ECO:0000256" key="2">
    <source>
        <dbReference type="ARBA" id="ARBA00006417"/>
    </source>
</evidence>
<feature type="binding site" description="covalent" evidence="16">
    <location>
        <position position="35"/>
    </location>
    <ligand>
        <name>heme</name>
        <dbReference type="ChEBI" id="CHEBI:30413"/>
        <label>1</label>
    </ligand>
</feature>
<feature type="binding site" description="covalent" evidence="16">
    <location>
        <position position="64"/>
    </location>
    <ligand>
        <name>heme</name>
        <dbReference type="ChEBI" id="CHEBI:30413"/>
        <label>2</label>
    </ligand>
</feature>
<dbReference type="InterPro" id="IPR009154">
    <property type="entry name" value="Membr-bd_4haem_cyt_TorC"/>
</dbReference>
<evidence type="ECO:0000256" key="15">
    <source>
        <dbReference type="PIRNR" id="PIRNR000014"/>
    </source>
</evidence>
<feature type="binding site" description="covalent" evidence="16">
    <location>
        <position position="121"/>
    </location>
    <ligand>
        <name>heme</name>
        <dbReference type="ChEBI" id="CHEBI:30413"/>
        <label>3</label>
    </ligand>
</feature>
<proteinExistence type="inferred from homology"/>
<name>A0A5M6IWF4_9PROT</name>
<dbReference type="SUPFAM" id="SSF48695">
    <property type="entry name" value="Multiheme cytochromes"/>
    <property type="match status" value="1"/>
</dbReference>
<dbReference type="GO" id="GO:0009061">
    <property type="term" value="P:anaerobic respiration"/>
    <property type="evidence" value="ECO:0007669"/>
    <property type="project" value="TreeGrafter"/>
</dbReference>
<keyword evidence="7 15" id="KW-0349">Heme</keyword>
<dbReference type="PANTHER" id="PTHR30333">
    <property type="entry name" value="CYTOCHROME C-TYPE PROTEIN"/>
    <property type="match status" value="1"/>
</dbReference>
<dbReference type="AlphaFoldDB" id="A0A5M6IWF4"/>
<dbReference type="Proteomes" id="UP000325255">
    <property type="component" value="Unassembled WGS sequence"/>
</dbReference>
<evidence type="ECO:0000256" key="8">
    <source>
        <dbReference type="ARBA" id="ARBA00022692"/>
    </source>
</evidence>
<dbReference type="GO" id="GO:0005506">
    <property type="term" value="F:iron ion binding"/>
    <property type="evidence" value="ECO:0007669"/>
    <property type="project" value="UniProtKB-UniRule"/>
</dbReference>
<keyword evidence="6 15" id="KW-0997">Cell inner membrane</keyword>
<feature type="binding site" description="covalent" evidence="16">
    <location>
        <position position="61"/>
    </location>
    <ligand>
        <name>heme</name>
        <dbReference type="ChEBI" id="CHEBI:30413"/>
        <label>2</label>
    </ligand>
</feature>
<keyword evidence="5 15" id="KW-1003">Cell membrane</keyword>
<dbReference type="GO" id="GO:0009055">
    <property type="term" value="F:electron transfer activity"/>
    <property type="evidence" value="ECO:0007669"/>
    <property type="project" value="UniProtKB-UniRule"/>
</dbReference>
<feature type="binding site" description="covalent" evidence="16">
    <location>
        <position position="155"/>
    </location>
    <ligand>
        <name>heme</name>
        <dbReference type="ChEBI" id="CHEBI:30413"/>
        <label>4</label>
    </ligand>
</feature>
<gene>
    <name evidence="20" type="ORF">F1189_08835</name>
</gene>
<dbReference type="EMBL" id="VWPK01000011">
    <property type="protein sequence ID" value="KAA5612551.1"/>
    <property type="molecule type" value="Genomic_DNA"/>
</dbReference>
<reference evidence="20 21" key="1">
    <citation type="submission" date="2019-09" db="EMBL/GenBank/DDBJ databases">
        <title>Genome sequence of Rhodovastum atsumiense, a diverse member of the Acetobacteraceae family of non-sulfur purple photosynthetic bacteria.</title>
        <authorList>
            <person name="Meyer T."/>
            <person name="Kyndt J."/>
        </authorList>
    </citation>
    <scope>NUCLEOTIDE SEQUENCE [LARGE SCALE GENOMIC DNA]</scope>
    <source>
        <strain evidence="20 21">DSM 21279</strain>
    </source>
</reference>
<comment type="caution">
    <text evidence="20">The sequence shown here is derived from an EMBL/GenBank/DDBJ whole genome shotgun (WGS) entry which is preliminary data.</text>
</comment>
<keyword evidence="18" id="KW-0732">Signal</keyword>
<evidence type="ECO:0000256" key="13">
    <source>
        <dbReference type="ARBA" id="ARBA00023136"/>
    </source>
</evidence>
<feature type="binding site" description="axial binding residue" evidence="17">
    <location>
        <position position="156"/>
    </location>
    <ligand>
        <name>heme</name>
        <dbReference type="ChEBI" id="CHEBI:30413"/>
        <label>4</label>
    </ligand>
    <ligandPart>
        <name>Fe</name>
        <dbReference type="ChEBI" id="CHEBI:18248"/>
    </ligandPart>
</feature>
<organism evidence="20 21">
    <name type="scientific">Rhodovastum atsumiense</name>
    <dbReference type="NCBI Taxonomy" id="504468"/>
    <lineage>
        <taxon>Bacteria</taxon>
        <taxon>Pseudomonadati</taxon>
        <taxon>Pseudomonadota</taxon>
        <taxon>Alphaproteobacteria</taxon>
        <taxon>Acetobacterales</taxon>
        <taxon>Acetobacteraceae</taxon>
        <taxon>Rhodovastum</taxon>
    </lineage>
</organism>
<evidence type="ECO:0000256" key="1">
    <source>
        <dbReference type="ARBA" id="ARBA00004249"/>
    </source>
</evidence>
<keyword evidence="11" id="KW-1133">Transmembrane helix</keyword>
<keyword evidence="21" id="KW-1185">Reference proteome</keyword>
<dbReference type="InterPro" id="IPR005126">
    <property type="entry name" value="NapC/NirT_cyt_c_N"/>
</dbReference>
<dbReference type="PANTHER" id="PTHR30333:SF3">
    <property type="entry name" value="CYTOCHROME C-TYPE PROTEIN TORY"/>
    <property type="match status" value="1"/>
</dbReference>
<keyword evidence="13 15" id="KW-0472">Membrane</keyword>
<comment type="similarity">
    <text evidence="3">Belongs to the NapC/NirT/NrfH family.</text>
</comment>
<dbReference type="FunFam" id="1.10.3820.10:FF:000001">
    <property type="entry name" value="Cytochrome c-type protein"/>
    <property type="match status" value="1"/>
</dbReference>
<evidence type="ECO:0000256" key="9">
    <source>
        <dbReference type="ARBA" id="ARBA00022723"/>
    </source>
</evidence>
<dbReference type="GO" id="GO:0009276">
    <property type="term" value="C:Gram-negative-bacterium-type cell wall"/>
    <property type="evidence" value="ECO:0007669"/>
    <property type="project" value="UniProtKB-UniRule"/>
</dbReference>
<keyword evidence="8" id="KW-0812">Transmembrane</keyword>
<feature type="binding site" description="covalent" evidence="16">
    <location>
        <position position="317"/>
    </location>
    <ligand>
        <name>heme</name>
        <dbReference type="ChEBI" id="CHEBI:30413"/>
        <label>5</label>
    </ligand>
</feature>
<evidence type="ECO:0000256" key="18">
    <source>
        <dbReference type="SAM" id="SignalP"/>
    </source>
</evidence>
<evidence type="ECO:0000256" key="11">
    <source>
        <dbReference type="ARBA" id="ARBA00022989"/>
    </source>
</evidence>
<evidence type="ECO:0000256" key="7">
    <source>
        <dbReference type="ARBA" id="ARBA00022617"/>
    </source>
</evidence>
<feature type="binding site" description="covalent" evidence="16">
    <location>
        <position position="32"/>
    </location>
    <ligand>
        <name>heme</name>
        <dbReference type="ChEBI" id="CHEBI:30413"/>
        <label>1</label>
    </ligand>
</feature>
<evidence type="ECO:0000313" key="20">
    <source>
        <dbReference type="EMBL" id="KAA5612551.1"/>
    </source>
</evidence>
<feature type="binding site" description="axial binding residue" evidence="17">
    <location>
        <position position="321"/>
    </location>
    <ligand>
        <name>heme</name>
        <dbReference type="ChEBI" id="CHEBI:30413"/>
        <label>5</label>
    </ligand>
    <ligandPart>
        <name>Fe</name>
        <dbReference type="ChEBI" id="CHEBI:18248"/>
    </ligandPart>
</feature>
<comment type="subcellular location">
    <subcellularLocation>
        <location evidence="1">Cell inner membrane</location>
        <topology evidence="1">Single-pass type II membrane protein</topology>
    </subcellularLocation>
</comment>
<dbReference type="PIRSF" id="PIRSF000014">
    <property type="entry name" value="4_hem_cytch_TorC"/>
    <property type="match status" value="1"/>
</dbReference>
<feature type="binding site" description="covalent" evidence="16">
    <location>
        <position position="152"/>
    </location>
    <ligand>
        <name>heme</name>
        <dbReference type="ChEBI" id="CHEBI:30413"/>
        <label>4</label>
    </ligand>
</feature>
<comment type="function">
    <text evidence="14">Mediates electron flow from quinones to the NapAB complex.</text>
</comment>
<evidence type="ECO:0000256" key="3">
    <source>
        <dbReference type="ARBA" id="ARBA00007395"/>
    </source>
</evidence>
<comment type="similarity">
    <text evidence="2 15">Belongs to the TorC/TorY family.</text>
</comment>
<dbReference type="InterPro" id="IPR038266">
    <property type="entry name" value="NapC/NirT_cytc_sf"/>
</dbReference>
<dbReference type="GO" id="GO:0005886">
    <property type="term" value="C:plasma membrane"/>
    <property type="evidence" value="ECO:0007669"/>
    <property type="project" value="UniProtKB-SubCell"/>
</dbReference>
<dbReference type="InterPro" id="IPR036909">
    <property type="entry name" value="Cyt_c-like_dom_sf"/>
</dbReference>
<evidence type="ECO:0000256" key="6">
    <source>
        <dbReference type="ARBA" id="ARBA00022519"/>
    </source>
</evidence>
<dbReference type="SUPFAM" id="SSF46626">
    <property type="entry name" value="Cytochrome c"/>
    <property type="match status" value="1"/>
</dbReference>
<feature type="binding site" description="axial binding residue" evidence="17">
    <location>
        <position position="125"/>
    </location>
    <ligand>
        <name>heme</name>
        <dbReference type="ChEBI" id="CHEBI:30413"/>
        <label>3</label>
    </ligand>
    <ligandPart>
        <name>Fe</name>
        <dbReference type="ChEBI" id="CHEBI:18248"/>
    </ligandPart>
</feature>
<sequence>MIALVAVAVAGTLAAGGAVSVALDRSSTLEFCVSCHSMQAPYTEYQASPHFRNASGVRAVCSDCHVPHETGPKLLAKLGAAKDVWHEALGTIDTPEKFERNRLRMAQQVWARMEATDSRECRSCHLASAMDPHKQRPKSDQMTKGLAKGESCIACHKGIAHKLPDMSSGYRATWEQLVADAASEGARANDLYTLATTPFFLDRPAAAQDGESAGKLLPASPVKVLARNGDWVQVRVSGWAQEGAERLIYVAKGQRIMTAVMPDETTEKLERGTPVLDPETELTWTPVSLTVWVQRQGLFSDINRLWAYGAEMYQASCSSCHGLTPINHFLPNQWTGALADMKNNITLDDEQYRFMLKYLQMHAGH</sequence>
<feature type="domain" description="NapC/NirT cytochrome c N-terminal" evidence="19">
    <location>
        <begin position="2"/>
        <end position="166"/>
    </location>
</feature>
<keyword evidence="10 15" id="KW-0249">Electron transport</keyword>
<keyword evidence="12 15" id="KW-0408">Iron</keyword>
<feature type="chain" id="PRO_5024299610" description="Cytochrome c-type protein" evidence="18">
    <location>
        <begin position="18"/>
        <end position="365"/>
    </location>
</feature>
<dbReference type="OrthoDB" id="7360653at2"/>
<feature type="binding site" description="axial binding residue" evidence="17">
    <location>
        <position position="65"/>
    </location>
    <ligand>
        <name>heme</name>
        <dbReference type="ChEBI" id="CHEBI:30413"/>
        <label>2</label>
    </ligand>
    <ligandPart>
        <name>Fe</name>
        <dbReference type="ChEBI" id="CHEBI:18248"/>
    </ligandPart>
</feature>
<evidence type="ECO:0000256" key="14">
    <source>
        <dbReference type="ARBA" id="ARBA00055242"/>
    </source>
</evidence>
<dbReference type="InterPro" id="IPR051174">
    <property type="entry name" value="Cytochrome_c-type_ET"/>
</dbReference>
<feature type="binding site" description="axial binding residue" evidence="17">
    <location>
        <position position="36"/>
    </location>
    <ligand>
        <name>heme</name>
        <dbReference type="ChEBI" id="CHEBI:30413"/>
        <label>1</label>
    </ligand>
    <ligandPart>
        <name>Fe</name>
        <dbReference type="ChEBI" id="CHEBI:18248"/>
    </ligandPart>
</feature>
<keyword evidence="9 15" id="KW-0479">Metal-binding</keyword>
<evidence type="ECO:0000256" key="4">
    <source>
        <dbReference type="ARBA" id="ARBA00022448"/>
    </source>
</evidence>
<dbReference type="Pfam" id="PF03264">
    <property type="entry name" value="Cytochrom_NNT"/>
    <property type="match status" value="1"/>
</dbReference>
<evidence type="ECO:0000256" key="5">
    <source>
        <dbReference type="ARBA" id="ARBA00022475"/>
    </source>
</evidence>
<evidence type="ECO:0000256" key="17">
    <source>
        <dbReference type="PIRSR" id="PIRSR000014-2"/>
    </source>
</evidence>
<feature type="signal peptide" evidence="18">
    <location>
        <begin position="1"/>
        <end position="17"/>
    </location>
</feature>
<keyword evidence="4 15" id="KW-0813">Transport</keyword>
<dbReference type="InterPro" id="IPR036280">
    <property type="entry name" value="Multihaem_cyt_sf"/>
</dbReference>
<dbReference type="Gene3D" id="1.10.3820.10">
    <property type="entry name" value="Di-heme elbow motif domain"/>
    <property type="match status" value="1"/>
</dbReference>
<feature type="binding site" description="covalent" evidence="16">
    <location>
        <position position="124"/>
    </location>
    <ligand>
        <name>heme</name>
        <dbReference type="ChEBI" id="CHEBI:30413"/>
        <label>3</label>
    </ligand>
</feature>
<evidence type="ECO:0000256" key="12">
    <source>
        <dbReference type="ARBA" id="ARBA00023004"/>
    </source>
</evidence>
<comment type="PTM">
    <text evidence="16">Binds 5 heme groups per subunit.</text>
</comment>